<proteinExistence type="predicted"/>
<feature type="signal peptide" evidence="10">
    <location>
        <begin position="1"/>
        <end position="31"/>
    </location>
</feature>
<keyword evidence="3 10" id="KW-0732">Signal</keyword>
<accession>A0A6I6STT3</accession>
<evidence type="ECO:0000313" key="11">
    <source>
        <dbReference type="EMBL" id="QHC50343.1"/>
    </source>
</evidence>
<feature type="region of interest" description="Disordered" evidence="9">
    <location>
        <begin position="243"/>
        <end position="270"/>
    </location>
</feature>
<keyword evidence="5" id="KW-0378">Hydrolase</keyword>
<organism evidence="11 12">
    <name type="scientific">Billgrantia tianxiuensis</name>
    <dbReference type="NCBI Taxonomy" id="2497861"/>
    <lineage>
        <taxon>Bacteria</taxon>
        <taxon>Pseudomonadati</taxon>
        <taxon>Pseudomonadota</taxon>
        <taxon>Gammaproteobacteria</taxon>
        <taxon>Oceanospirillales</taxon>
        <taxon>Halomonadaceae</taxon>
        <taxon>Billgrantia</taxon>
    </lineage>
</organism>
<dbReference type="PIRSF" id="PIRSF018455">
    <property type="entry name" value="MepA"/>
    <property type="match status" value="1"/>
</dbReference>
<name>A0A6I6STT3_9GAMM</name>
<feature type="disulfide bond" evidence="8">
    <location>
        <begin position="65"/>
        <end position="278"/>
    </location>
</feature>
<evidence type="ECO:0000256" key="3">
    <source>
        <dbReference type="ARBA" id="ARBA00022729"/>
    </source>
</evidence>
<keyword evidence="1" id="KW-0645">Protease</keyword>
<dbReference type="KEGG" id="htx:EKK97_13180"/>
<evidence type="ECO:0000256" key="2">
    <source>
        <dbReference type="ARBA" id="ARBA00022723"/>
    </source>
</evidence>
<dbReference type="GO" id="GO:0008237">
    <property type="term" value="F:metallopeptidase activity"/>
    <property type="evidence" value="ECO:0007669"/>
    <property type="project" value="UniProtKB-KW"/>
</dbReference>
<reference evidence="11 12" key="1">
    <citation type="submission" date="2019-01" db="EMBL/GenBank/DDBJ databases">
        <title>Complete genome of a denitifying bacterium Halomons sp. BC-M4-5.</title>
        <authorList>
            <person name="Wang L."/>
            <person name="Shao Z."/>
        </authorList>
    </citation>
    <scope>NUCLEOTIDE SEQUENCE [LARGE SCALE GENOMIC DNA]</scope>
    <source>
        <strain evidence="11 12">BC-M4-5</strain>
    </source>
</reference>
<dbReference type="NCBIfam" id="NF006947">
    <property type="entry name" value="PRK09429.1"/>
    <property type="match status" value="1"/>
</dbReference>
<dbReference type="InterPro" id="IPR009045">
    <property type="entry name" value="Zn_M74/Hedgehog-like"/>
</dbReference>
<dbReference type="OrthoDB" id="1467367at2"/>
<keyword evidence="2" id="KW-0479">Metal-binding</keyword>
<evidence type="ECO:0000256" key="8">
    <source>
        <dbReference type="PIRSR" id="PIRSR018455-2"/>
    </source>
</evidence>
<feature type="chain" id="PRO_5026097280" evidence="10">
    <location>
        <begin position="32"/>
        <end position="284"/>
    </location>
</feature>
<dbReference type="EMBL" id="CP035042">
    <property type="protein sequence ID" value="QHC50343.1"/>
    <property type="molecule type" value="Genomic_DNA"/>
</dbReference>
<evidence type="ECO:0000256" key="1">
    <source>
        <dbReference type="ARBA" id="ARBA00022670"/>
    </source>
</evidence>
<sequence length="284" mass="31819">MLLRSFTRRPRIVGVMLSAALMTGGMSAAKAQSGDSTLTTPADWSEVNEPLAGLPRVVGPYDGGCIAGAVRLPEEGIGYQAVDLERNRHYGHPSLIDYVERLGERINRAGFGPILVGDMAQPRGGPMPYGHVSHQTGLDVDIWFRLDLPFLERSEREALEQPILVDPRTQRLDERWTDRHAELIRLAADDPRVTRIFVDSAVKRDLCEREWDDRTWLRVIRPWHSHDEHLHVRLRCPPGQAECVNQPPPPPGDGCQALAPTPRPETYPLPSRTLPPACRAILEH</sequence>
<keyword evidence="12" id="KW-1185">Reference proteome</keyword>
<evidence type="ECO:0000256" key="9">
    <source>
        <dbReference type="SAM" id="MobiDB-lite"/>
    </source>
</evidence>
<keyword evidence="8" id="KW-1015">Disulfide bond</keyword>
<dbReference type="InterPro" id="IPR005073">
    <property type="entry name" value="Peptidase_M74"/>
</dbReference>
<feature type="disulfide bond" evidence="8">
    <location>
        <begin position="236"/>
        <end position="243"/>
    </location>
</feature>
<dbReference type="GO" id="GO:0004252">
    <property type="term" value="F:serine-type endopeptidase activity"/>
    <property type="evidence" value="ECO:0007669"/>
    <property type="project" value="InterPro"/>
</dbReference>
<feature type="disulfide bond" evidence="8">
    <location>
        <begin position="207"/>
        <end position="255"/>
    </location>
</feature>
<evidence type="ECO:0000256" key="4">
    <source>
        <dbReference type="ARBA" id="ARBA00022764"/>
    </source>
</evidence>
<dbReference type="GO" id="GO:0046872">
    <property type="term" value="F:metal ion binding"/>
    <property type="evidence" value="ECO:0007669"/>
    <property type="project" value="UniProtKB-KW"/>
</dbReference>
<dbReference type="AlphaFoldDB" id="A0A6I6STT3"/>
<dbReference type="Proteomes" id="UP000464013">
    <property type="component" value="Chromosome"/>
</dbReference>
<keyword evidence="4" id="KW-0574">Periplasm</keyword>
<gene>
    <name evidence="11" type="ORF">EKK97_13180</name>
</gene>
<keyword evidence="6" id="KW-0862">Zinc</keyword>
<evidence type="ECO:0000256" key="10">
    <source>
        <dbReference type="SAM" id="SignalP"/>
    </source>
</evidence>
<protein>
    <submittedName>
        <fullName evidence="11">Penicillin-insensitive murein endopeptidase</fullName>
    </submittedName>
</protein>
<evidence type="ECO:0000313" key="12">
    <source>
        <dbReference type="Proteomes" id="UP000464013"/>
    </source>
</evidence>
<dbReference type="Gene3D" id="3.30.1380.10">
    <property type="match status" value="1"/>
</dbReference>
<dbReference type="Pfam" id="PF03411">
    <property type="entry name" value="Peptidase_M74"/>
    <property type="match status" value="1"/>
</dbReference>
<evidence type="ECO:0000256" key="5">
    <source>
        <dbReference type="ARBA" id="ARBA00022801"/>
    </source>
</evidence>
<dbReference type="GO" id="GO:0030288">
    <property type="term" value="C:outer membrane-bounded periplasmic space"/>
    <property type="evidence" value="ECO:0007669"/>
    <property type="project" value="InterPro"/>
</dbReference>
<evidence type="ECO:0000256" key="6">
    <source>
        <dbReference type="ARBA" id="ARBA00022833"/>
    </source>
</evidence>
<keyword evidence="7" id="KW-0482">Metalloprotease</keyword>
<evidence type="ECO:0000256" key="7">
    <source>
        <dbReference type="ARBA" id="ARBA00023049"/>
    </source>
</evidence>
<dbReference type="SUPFAM" id="SSF55166">
    <property type="entry name" value="Hedgehog/DD-peptidase"/>
    <property type="match status" value="1"/>
</dbReference>
<dbReference type="GO" id="GO:0006508">
    <property type="term" value="P:proteolysis"/>
    <property type="evidence" value="ECO:0007669"/>
    <property type="project" value="UniProtKB-KW"/>
</dbReference>